<protein>
    <submittedName>
        <fullName evidence="1">Zinc-ribbon domain-containing protein</fullName>
    </submittedName>
</protein>
<evidence type="ECO:0000313" key="1">
    <source>
        <dbReference type="EMBL" id="MEW9491897.1"/>
    </source>
</evidence>
<gene>
    <name evidence="1" type="ORF">TQ35_0006830</name>
</gene>
<accession>A0ACC6TQ06</accession>
<dbReference type="EMBL" id="JZWS03000008">
    <property type="protein sequence ID" value="MEW9491897.1"/>
    <property type="molecule type" value="Genomic_DNA"/>
</dbReference>
<sequence length="185" mass="20218">MSNPYLYNAICRPVGLGPRIVQLRIGHQLDMKALSKDLKMLFRSQGFTVYTVYSPNVLVLQIHAFGVRGHYYTVKVSQSGGDVLVEAGITNGRVLLEEAGVSSAVGVVSDLLLHDRLAALISGAFAGVDVASVLGSYQQGEVIIQQVINVIYSYGVQPSSLRCPNCDQEVKEYFKFCPNCGYRLK</sequence>
<organism evidence="1 2">
    <name type="scientific">Candidatus Aramenus sulfurataquae</name>
    <dbReference type="NCBI Taxonomy" id="1326980"/>
    <lineage>
        <taxon>Archaea</taxon>
        <taxon>Thermoproteota</taxon>
        <taxon>Thermoprotei</taxon>
        <taxon>Sulfolobales</taxon>
        <taxon>Sulfolobaceae</taxon>
        <taxon>Candidatus Aramenus</taxon>
    </lineage>
</organism>
<name>A0ACC6TQ06_9CREN</name>
<comment type="caution">
    <text evidence="1">The sequence shown here is derived from an EMBL/GenBank/DDBJ whole genome shotgun (WGS) entry which is preliminary data.</text>
</comment>
<proteinExistence type="predicted"/>
<evidence type="ECO:0000313" key="2">
    <source>
        <dbReference type="Proteomes" id="UP000053480"/>
    </source>
</evidence>
<reference evidence="1" key="1">
    <citation type="submission" date="2024-07" db="EMBL/GenBank/DDBJ databases">
        <title>Metagenome and Metagenome-Assembled Genomes of Archaea from a hot spring from the geothermal field of Los Azufres, Mexico.</title>
        <authorList>
            <person name="Marin-Paredes R."/>
            <person name="Martinez-Romero E."/>
            <person name="Servin-Garciduenas L.E."/>
        </authorList>
    </citation>
    <scope>NUCLEOTIDE SEQUENCE</scope>
    <source>
        <strain evidence="1">AZ1-454</strain>
    </source>
</reference>
<dbReference type="Proteomes" id="UP000053480">
    <property type="component" value="Unassembled WGS sequence"/>
</dbReference>